<name>A0A8X6XBX7_9ARAC</name>
<keyword evidence="2" id="KW-1185">Reference proteome</keyword>
<dbReference type="EMBL" id="BMAV01007448">
    <property type="protein sequence ID" value="GFY50394.1"/>
    <property type="molecule type" value="Genomic_DNA"/>
</dbReference>
<evidence type="ECO:0000313" key="1">
    <source>
        <dbReference type="EMBL" id="GFY50394.1"/>
    </source>
</evidence>
<organism evidence="1 2">
    <name type="scientific">Trichonephila inaurata madagascariensis</name>
    <dbReference type="NCBI Taxonomy" id="2747483"/>
    <lineage>
        <taxon>Eukaryota</taxon>
        <taxon>Metazoa</taxon>
        <taxon>Ecdysozoa</taxon>
        <taxon>Arthropoda</taxon>
        <taxon>Chelicerata</taxon>
        <taxon>Arachnida</taxon>
        <taxon>Araneae</taxon>
        <taxon>Araneomorphae</taxon>
        <taxon>Entelegynae</taxon>
        <taxon>Araneoidea</taxon>
        <taxon>Nephilidae</taxon>
        <taxon>Trichonephila</taxon>
        <taxon>Trichonephila inaurata</taxon>
    </lineage>
</organism>
<proteinExistence type="predicted"/>
<feature type="non-terminal residue" evidence="1">
    <location>
        <position position="1"/>
    </location>
</feature>
<gene>
    <name evidence="1" type="ORF">TNIN_59121</name>
</gene>
<dbReference type="AlphaFoldDB" id="A0A8X6XBX7"/>
<accession>A0A8X6XBX7</accession>
<reference evidence="1" key="1">
    <citation type="submission" date="2020-08" db="EMBL/GenBank/DDBJ databases">
        <title>Multicomponent nature underlies the extraordinary mechanical properties of spider dragline silk.</title>
        <authorList>
            <person name="Kono N."/>
            <person name="Nakamura H."/>
            <person name="Mori M."/>
            <person name="Yoshida Y."/>
            <person name="Ohtoshi R."/>
            <person name="Malay A.D."/>
            <person name="Moran D.A.P."/>
            <person name="Tomita M."/>
            <person name="Numata K."/>
            <person name="Arakawa K."/>
        </authorList>
    </citation>
    <scope>NUCLEOTIDE SEQUENCE</scope>
</reference>
<sequence>KKKNISPLNCLRRLESKSSIPPYLEEEARTVSQISRMTWQKDGSSSEHVMVPFDYPQPISRTNGHPSDKNATKCSHFHCDGQEGKQAFYPRKVCSKSLK</sequence>
<evidence type="ECO:0000313" key="2">
    <source>
        <dbReference type="Proteomes" id="UP000886998"/>
    </source>
</evidence>
<protein>
    <submittedName>
        <fullName evidence="1">Uncharacterized protein</fullName>
    </submittedName>
</protein>
<comment type="caution">
    <text evidence="1">The sequence shown here is derived from an EMBL/GenBank/DDBJ whole genome shotgun (WGS) entry which is preliminary data.</text>
</comment>
<dbReference type="Proteomes" id="UP000886998">
    <property type="component" value="Unassembled WGS sequence"/>
</dbReference>